<dbReference type="Proteomes" id="UP000032568">
    <property type="component" value="Chromosome"/>
</dbReference>
<reference evidence="2 3" key="1">
    <citation type="journal article" date="2015" name="Genome Announc.">
        <title>Draft Genome Sequences of Marine Isolates of Thalassomonas viridans and Thalassomonas actiniarum.</title>
        <authorList>
            <person name="Olonade I."/>
            <person name="van Zyl L.J."/>
            <person name="Trindade M."/>
        </authorList>
    </citation>
    <scope>NUCLEOTIDE SEQUENCE [LARGE SCALE GENOMIC DNA]</scope>
    <source>
        <strain evidence="2 3">A5K-106</strain>
    </source>
</reference>
<feature type="region of interest" description="Disordered" evidence="1">
    <location>
        <begin position="13"/>
        <end position="34"/>
    </location>
</feature>
<name>A0AAE9YST3_9GAMM</name>
<dbReference type="EMBL" id="CP059735">
    <property type="protein sequence ID" value="WDE00187.1"/>
    <property type="molecule type" value="Genomic_DNA"/>
</dbReference>
<evidence type="ECO:0000256" key="1">
    <source>
        <dbReference type="SAM" id="MobiDB-lite"/>
    </source>
</evidence>
<sequence>MLSPIEELKIQAKKHHKAHSGKSDATLSNGHPPRLKDSQLVIARKYGFRHWGHAREVLEGSSCRDYGTFWYKPQCSALLNLWCASYKEAALQQKAQGGFILPYKTQYLVVEHHYLELLGLDSRDANWAEINFDWCSGDIGKRRQLALQRIQHW</sequence>
<keyword evidence="3" id="KW-1185">Reference proteome</keyword>
<accession>A0AAE9YST3</accession>
<evidence type="ECO:0000313" key="2">
    <source>
        <dbReference type="EMBL" id="WDE00187.1"/>
    </source>
</evidence>
<dbReference type="KEGG" id="tact:SG35_005915"/>
<reference evidence="2 3" key="2">
    <citation type="journal article" date="2022" name="Mar. Drugs">
        <title>Bioassay-Guided Fractionation Leads to the Detection of Cholic Acid Generated by the Rare Thalassomonas sp.</title>
        <authorList>
            <person name="Pheiffer F."/>
            <person name="Schneider Y.K."/>
            <person name="Hansen E.H."/>
            <person name="Andersen J.H."/>
            <person name="Isaksson J."/>
            <person name="Busche T."/>
            <person name="R C."/>
            <person name="Kalinowski J."/>
            <person name="Zyl L.V."/>
            <person name="Trindade M."/>
        </authorList>
    </citation>
    <scope>NUCLEOTIDE SEQUENCE [LARGE SCALE GENOMIC DNA]</scope>
    <source>
        <strain evidence="2 3">A5K-106</strain>
    </source>
</reference>
<gene>
    <name evidence="2" type="ORF">SG35_005915</name>
</gene>
<protein>
    <submittedName>
        <fullName evidence="2">Uncharacterized protein</fullName>
    </submittedName>
</protein>
<proteinExistence type="predicted"/>
<organism evidence="2 3">
    <name type="scientific">Thalassomonas actiniarum</name>
    <dbReference type="NCBI Taxonomy" id="485447"/>
    <lineage>
        <taxon>Bacteria</taxon>
        <taxon>Pseudomonadati</taxon>
        <taxon>Pseudomonadota</taxon>
        <taxon>Gammaproteobacteria</taxon>
        <taxon>Alteromonadales</taxon>
        <taxon>Colwelliaceae</taxon>
        <taxon>Thalassomonas</taxon>
    </lineage>
</organism>
<dbReference type="RefSeq" id="WP_053042947.1">
    <property type="nucleotide sequence ID" value="NZ_CP059735.1"/>
</dbReference>
<dbReference type="AlphaFoldDB" id="A0AAE9YST3"/>
<evidence type="ECO:0000313" key="3">
    <source>
        <dbReference type="Proteomes" id="UP000032568"/>
    </source>
</evidence>